<reference evidence="2 4" key="1">
    <citation type="submission" date="2019-03" db="EMBL/GenBank/DDBJ databases">
        <authorList>
            <person name="Kox A.R. M."/>
        </authorList>
    </citation>
    <scope>NUCLEOTIDE SEQUENCE [LARGE SCALE GENOMIC DNA]</scope>
    <source>
        <strain evidence="2">MTUNDRAET4 annotated genome</strain>
        <plasmid evidence="4">3</plasmid>
    </source>
</reference>
<keyword evidence="2" id="KW-0614">Plasmid</keyword>
<dbReference type="Proteomes" id="UP000485880">
    <property type="component" value="Unassembled WGS sequence"/>
</dbReference>
<dbReference type="AlphaFoldDB" id="A0A4U8Z919"/>
<feature type="compositionally biased region" description="Basic and acidic residues" evidence="1">
    <location>
        <begin position="31"/>
        <end position="41"/>
    </location>
</feature>
<sequence>MVRALVGRPYSLHGGERTALSVKVQQRRFAVDQDASKRPDRLGSATGTNDRFWERPSPP</sequence>
<name>A0A4U8Z919_METTU</name>
<evidence type="ECO:0000313" key="4">
    <source>
        <dbReference type="Proteomes" id="UP000294360"/>
    </source>
</evidence>
<evidence type="ECO:0000313" key="3">
    <source>
        <dbReference type="EMBL" id="VTZ48835.1"/>
    </source>
</evidence>
<evidence type="ECO:0000256" key="1">
    <source>
        <dbReference type="SAM" id="MobiDB-lite"/>
    </source>
</evidence>
<proteinExistence type="predicted"/>
<accession>A0A4U8Z919</accession>
<dbReference type="KEGG" id="mtun:MTUNDRAET4_0207.2"/>
<dbReference type="Proteomes" id="UP000294360">
    <property type="component" value="Plasmid 3"/>
</dbReference>
<evidence type="ECO:0000313" key="5">
    <source>
        <dbReference type="Proteomes" id="UP000485880"/>
    </source>
</evidence>
<dbReference type="EMBL" id="CABFMQ020000013">
    <property type="protein sequence ID" value="VTZ48835.1"/>
    <property type="molecule type" value="Genomic_DNA"/>
</dbReference>
<protein>
    <submittedName>
        <fullName evidence="2">Uncharacterized protein</fullName>
    </submittedName>
</protein>
<reference evidence="3 5" key="2">
    <citation type="submission" date="2019-05" db="EMBL/GenBank/DDBJ databases">
        <authorList>
            <person name="Farhan Ul Haque M."/>
        </authorList>
    </citation>
    <scope>NUCLEOTIDE SEQUENCE [LARGE SCALE GENOMIC DNA]</scope>
    <source>
        <strain evidence="3">2</strain>
    </source>
</reference>
<gene>
    <name evidence="3" type="ORF">MPC4_110135</name>
    <name evidence="2" type="ORF">MTUNDRAET4_0207</name>
</gene>
<dbReference type="EMBL" id="LR536452">
    <property type="protein sequence ID" value="VFU17707.1"/>
    <property type="molecule type" value="Genomic_DNA"/>
</dbReference>
<geneLocation type="plasmid" evidence="2 4">
    <name>3</name>
</geneLocation>
<evidence type="ECO:0000313" key="2">
    <source>
        <dbReference type="EMBL" id="VFU17707.1"/>
    </source>
</evidence>
<keyword evidence="5" id="KW-1185">Reference proteome</keyword>
<organism evidence="2 4">
    <name type="scientific">Methylocella tundrae</name>
    <dbReference type="NCBI Taxonomy" id="227605"/>
    <lineage>
        <taxon>Bacteria</taxon>
        <taxon>Pseudomonadati</taxon>
        <taxon>Pseudomonadota</taxon>
        <taxon>Alphaproteobacteria</taxon>
        <taxon>Hyphomicrobiales</taxon>
        <taxon>Beijerinckiaceae</taxon>
        <taxon>Methylocella</taxon>
    </lineage>
</organism>
<feature type="region of interest" description="Disordered" evidence="1">
    <location>
        <begin position="31"/>
        <end position="59"/>
    </location>
</feature>